<evidence type="ECO:0000259" key="7">
    <source>
        <dbReference type="Pfam" id="PF01266"/>
    </source>
</evidence>
<dbReference type="InterPro" id="IPR036188">
    <property type="entry name" value="FAD/NAD-bd_sf"/>
</dbReference>
<keyword evidence="5" id="KW-0560">Oxidoreductase</keyword>
<dbReference type="PANTHER" id="PTHR10961">
    <property type="entry name" value="PEROXISOMAL SARCOSINE OXIDASE"/>
    <property type="match status" value="1"/>
</dbReference>
<dbReference type="Proteomes" id="UP000717696">
    <property type="component" value="Unassembled WGS sequence"/>
</dbReference>
<keyword evidence="4" id="KW-0274">FAD</keyword>
<dbReference type="GO" id="GO:0050660">
    <property type="term" value="F:flavin adenine dinucleotide binding"/>
    <property type="evidence" value="ECO:0007669"/>
    <property type="project" value="InterPro"/>
</dbReference>
<evidence type="ECO:0000256" key="6">
    <source>
        <dbReference type="SAM" id="MobiDB-lite"/>
    </source>
</evidence>
<dbReference type="GO" id="GO:0004657">
    <property type="term" value="F:proline dehydrogenase activity"/>
    <property type="evidence" value="ECO:0007669"/>
    <property type="project" value="TreeGrafter"/>
</dbReference>
<evidence type="ECO:0000256" key="4">
    <source>
        <dbReference type="ARBA" id="ARBA00022827"/>
    </source>
</evidence>
<dbReference type="Gene3D" id="3.30.9.10">
    <property type="entry name" value="D-Amino Acid Oxidase, subunit A, domain 2"/>
    <property type="match status" value="1"/>
</dbReference>
<dbReference type="SUPFAM" id="SSF51905">
    <property type="entry name" value="FAD/NAD(P)-binding domain"/>
    <property type="match status" value="1"/>
</dbReference>
<comment type="caution">
    <text evidence="8">The sequence shown here is derived from an EMBL/GenBank/DDBJ whole genome shotgun (WGS) entry which is preliminary data.</text>
</comment>
<keyword evidence="3" id="KW-0285">Flavoprotein</keyword>
<evidence type="ECO:0000313" key="8">
    <source>
        <dbReference type="EMBL" id="KAH7129515.1"/>
    </source>
</evidence>
<name>A0A9P9ISG3_9HYPO</name>
<dbReference type="AlphaFoldDB" id="A0A9P9ISG3"/>
<evidence type="ECO:0000313" key="9">
    <source>
        <dbReference type="Proteomes" id="UP000717696"/>
    </source>
</evidence>
<dbReference type="EMBL" id="JAGMUU010000021">
    <property type="protein sequence ID" value="KAH7129515.1"/>
    <property type="molecule type" value="Genomic_DNA"/>
</dbReference>
<evidence type="ECO:0000256" key="3">
    <source>
        <dbReference type="ARBA" id="ARBA00022630"/>
    </source>
</evidence>
<protein>
    <submittedName>
        <fullName evidence="8">FAD dependent oxidoreductase</fullName>
    </submittedName>
</protein>
<evidence type="ECO:0000256" key="5">
    <source>
        <dbReference type="ARBA" id="ARBA00023002"/>
    </source>
</evidence>
<accession>A0A9P9ISG3</accession>
<dbReference type="GO" id="GO:0050031">
    <property type="term" value="F:L-pipecolate oxidase activity"/>
    <property type="evidence" value="ECO:0007669"/>
    <property type="project" value="TreeGrafter"/>
</dbReference>
<evidence type="ECO:0000256" key="1">
    <source>
        <dbReference type="ARBA" id="ARBA00001974"/>
    </source>
</evidence>
<comment type="cofactor">
    <cofactor evidence="1">
        <name>FAD</name>
        <dbReference type="ChEBI" id="CHEBI:57692"/>
    </cofactor>
</comment>
<reference evidence="8" key="1">
    <citation type="journal article" date="2021" name="Nat. Commun.">
        <title>Genetic determinants of endophytism in the Arabidopsis root mycobiome.</title>
        <authorList>
            <person name="Mesny F."/>
            <person name="Miyauchi S."/>
            <person name="Thiergart T."/>
            <person name="Pickel B."/>
            <person name="Atanasova L."/>
            <person name="Karlsson M."/>
            <person name="Huettel B."/>
            <person name="Barry K.W."/>
            <person name="Haridas S."/>
            <person name="Chen C."/>
            <person name="Bauer D."/>
            <person name="Andreopoulos W."/>
            <person name="Pangilinan J."/>
            <person name="LaButti K."/>
            <person name="Riley R."/>
            <person name="Lipzen A."/>
            <person name="Clum A."/>
            <person name="Drula E."/>
            <person name="Henrissat B."/>
            <person name="Kohler A."/>
            <person name="Grigoriev I.V."/>
            <person name="Martin F.M."/>
            <person name="Hacquard S."/>
        </authorList>
    </citation>
    <scope>NUCLEOTIDE SEQUENCE</scope>
    <source>
        <strain evidence="8">MPI-CAGE-AT-0021</strain>
    </source>
</reference>
<proteinExistence type="inferred from homology"/>
<dbReference type="InterPro" id="IPR045170">
    <property type="entry name" value="MTOX"/>
</dbReference>
<gene>
    <name evidence="8" type="ORF">B0J13DRAFT_138995</name>
</gene>
<dbReference type="Gene3D" id="3.50.50.60">
    <property type="entry name" value="FAD/NAD(P)-binding domain"/>
    <property type="match status" value="1"/>
</dbReference>
<feature type="compositionally biased region" description="Basic and acidic residues" evidence="6">
    <location>
        <begin position="422"/>
        <end position="437"/>
    </location>
</feature>
<sequence length="437" mass="48741">MMMKKSDKIVIVGAGVFGLTTAYRLASEGFENVTVIDRHMPPVPDGSSVDISRVIRFDYGDDAYLRMAYDAYQKWSKLPKYQNIFFPSPFILTSSSDRPFGRSYIEKCTASLDERDFPWKLLDDAQEAKRMYPSLSGPLATPGFFGYTNAQAGWVDAQKAIGQLRDDCIEIGVSFISGRAGTAVGFEANSNGQIHAIRTLAATQIEGHHFILAAGAWASSFVPFYNSTLSTAQVVGYMELTDDEMERLKDLPICINFSTGWFNFPPHKETRTLKMAIHGWGYTRSPSTKEQALLNADVSSPPLKAPRERANFVPKDGEQRLREGLAEILPELASRPFQRVALCWYTDTPSGDFIMDYHPDYKNLFVAGGGSGHAFKFLPVLGEYVSLGLKGLLPTDLAEKWRFREEFKGNCNAFEGDGSRGGPERRELQPDEVKSRL</sequence>
<dbReference type="Pfam" id="PF01266">
    <property type="entry name" value="DAO"/>
    <property type="match status" value="1"/>
</dbReference>
<evidence type="ECO:0000256" key="2">
    <source>
        <dbReference type="ARBA" id="ARBA00010989"/>
    </source>
</evidence>
<organism evidence="8 9">
    <name type="scientific">Dactylonectria estremocensis</name>
    <dbReference type="NCBI Taxonomy" id="1079267"/>
    <lineage>
        <taxon>Eukaryota</taxon>
        <taxon>Fungi</taxon>
        <taxon>Dikarya</taxon>
        <taxon>Ascomycota</taxon>
        <taxon>Pezizomycotina</taxon>
        <taxon>Sordariomycetes</taxon>
        <taxon>Hypocreomycetidae</taxon>
        <taxon>Hypocreales</taxon>
        <taxon>Nectriaceae</taxon>
        <taxon>Dactylonectria</taxon>
    </lineage>
</organism>
<dbReference type="PANTHER" id="PTHR10961:SF45">
    <property type="entry name" value="FAD DEPENDENT OXIDOREDUCTASE DOMAIN-CONTAINING PROTEIN-RELATED"/>
    <property type="match status" value="1"/>
</dbReference>
<dbReference type="GO" id="GO:0008115">
    <property type="term" value="F:sarcosine oxidase activity"/>
    <property type="evidence" value="ECO:0007669"/>
    <property type="project" value="TreeGrafter"/>
</dbReference>
<feature type="region of interest" description="Disordered" evidence="6">
    <location>
        <begin position="414"/>
        <end position="437"/>
    </location>
</feature>
<keyword evidence="9" id="KW-1185">Reference proteome</keyword>
<dbReference type="InterPro" id="IPR006076">
    <property type="entry name" value="FAD-dep_OxRdtase"/>
</dbReference>
<dbReference type="OrthoDB" id="2219495at2759"/>
<dbReference type="SUPFAM" id="SSF54373">
    <property type="entry name" value="FAD-linked reductases, C-terminal domain"/>
    <property type="match status" value="1"/>
</dbReference>
<comment type="similarity">
    <text evidence="2">Belongs to the MSOX/MTOX family.</text>
</comment>
<feature type="domain" description="FAD dependent oxidoreductase" evidence="7">
    <location>
        <begin position="8"/>
        <end position="385"/>
    </location>
</feature>